<feature type="transmembrane region" description="Helical" evidence="1">
    <location>
        <begin position="212"/>
        <end position="231"/>
    </location>
</feature>
<protein>
    <submittedName>
        <fullName evidence="2">Uncharacterized protein</fullName>
    </submittedName>
</protein>
<evidence type="ECO:0000313" key="2">
    <source>
        <dbReference type="EMBL" id="PLS09441.1"/>
    </source>
</evidence>
<evidence type="ECO:0000256" key="1">
    <source>
        <dbReference type="SAM" id="Phobius"/>
    </source>
</evidence>
<feature type="transmembrane region" description="Helical" evidence="1">
    <location>
        <begin position="112"/>
        <end position="134"/>
    </location>
</feature>
<dbReference type="Proteomes" id="UP000234950">
    <property type="component" value="Unassembled WGS sequence"/>
</dbReference>
<accession>A0A2N5HV96</accession>
<proteinExistence type="predicted"/>
<dbReference type="AlphaFoldDB" id="A0A2N5HV96"/>
<keyword evidence="1" id="KW-0472">Membrane</keyword>
<name>A0A2N5HV96_9BACI</name>
<sequence length="277" mass="31257">MNTLLSFLHILLISFLEMLYLVGVIIVIGLILGALERISNSYLIRAFGPKGVMVTAWIGTPIHEIGHLLQCFIWGHRVSRVKLLQFNHPAGILGYVEHHYNPNSIYQQIGNFFIGLGPIFSGIGSLILGMYLLVPQSYYTFKTQVENRIKLEQLDLTVLKTIVESASVICKSLFTFENLINPLFWLFLIIAFSISSHIALSRADIKGSARGLTMIFFAIFLFNILANVLNWDTYQTVVKLAGYNAYLLAFSSIAILFSFLTLIISVVLFNIKRQFIN</sequence>
<keyword evidence="3" id="KW-1185">Reference proteome</keyword>
<comment type="caution">
    <text evidence="2">The sequence shown here is derived from an EMBL/GenBank/DDBJ whole genome shotgun (WGS) entry which is preliminary data.</text>
</comment>
<dbReference type="OrthoDB" id="258743at2"/>
<reference evidence="2 3" key="1">
    <citation type="submission" date="2017-11" db="EMBL/GenBank/DDBJ databases">
        <title>Comparitive Functional Genomics of Dry Heat Resistant strains isolated from the Viking Spacecraft.</title>
        <authorList>
            <person name="Seuylemezian A."/>
            <person name="Cooper K."/>
            <person name="Vaishampayan P."/>
        </authorList>
    </citation>
    <scope>NUCLEOTIDE SEQUENCE [LARGE SCALE GENOMIC DNA]</scope>
    <source>
        <strain evidence="2 3">V32-6</strain>
    </source>
</reference>
<feature type="transmembrane region" description="Helical" evidence="1">
    <location>
        <begin position="6"/>
        <end position="35"/>
    </location>
</feature>
<dbReference type="RefSeq" id="WP_101646025.1">
    <property type="nucleotide sequence ID" value="NZ_PGVE01000012.1"/>
</dbReference>
<organism evidence="2 3">
    <name type="scientific">Neobacillus cucumis</name>
    <dbReference type="NCBI Taxonomy" id="1740721"/>
    <lineage>
        <taxon>Bacteria</taxon>
        <taxon>Bacillati</taxon>
        <taxon>Bacillota</taxon>
        <taxon>Bacilli</taxon>
        <taxon>Bacillales</taxon>
        <taxon>Bacillaceae</taxon>
        <taxon>Neobacillus</taxon>
    </lineage>
</organism>
<evidence type="ECO:0000313" key="3">
    <source>
        <dbReference type="Proteomes" id="UP000234950"/>
    </source>
</evidence>
<feature type="transmembrane region" description="Helical" evidence="1">
    <location>
        <begin position="183"/>
        <end position="200"/>
    </location>
</feature>
<keyword evidence="1" id="KW-1133">Transmembrane helix</keyword>
<dbReference type="EMBL" id="PGVE01000012">
    <property type="protein sequence ID" value="PLS09441.1"/>
    <property type="molecule type" value="Genomic_DNA"/>
</dbReference>
<gene>
    <name evidence="2" type="ORF">CVD27_00910</name>
</gene>
<keyword evidence="1" id="KW-0812">Transmembrane</keyword>
<feature type="transmembrane region" description="Helical" evidence="1">
    <location>
        <begin position="243"/>
        <end position="271"/>
    </location>
</feature>